<evidence type="ECO:0000256" key="2">
    <source>
        <dbReference type="ARBA" id="ARBA00022553"/>
    </source>
</evidence>
<feature type="DNA-binding region" description="OmpR/PhoB-type" evidence="9">
    <location>
        <begin position="136"/>
        <end position="234"/>
    </location>
</feature>
<keyword evidence="4" id="KW-0805">Transcription regulation</keyword>
<dbReference type="SUPFAM" id="SSF46894">
    <property type="entry name" value="C-terminal effector domain of the bipartite response regulators"/>
    <property type="match status" value="1"/>
</dbReference>
<dbReference type="SMART" id="SM00448">
    <property type="entry name" value="REC"/>
    <property type="match status" value="1"/>
</dbReference>
<dbReference type="InterPro" id="IPR016032">
    <property type="entry name" value="Sig_transdc_resp-reg_C-effctor"/>
</dbReference>
<keyword evidence="6" id="KW-0804">Transcription</keyword>
<dbReference type="EMBL" id="CAMAPC010000002">
    <property type="protein sequence ID" value="CAH9050182.1"/>
    <property type="molecule type" value="Genomic_DNA"/>
</dbReference>
<evidence type="ECO:0000256" key="6">
    <source>
        <dbReference type="ARBA" id="ARBA00023163"/>
    </source>
</evidence>
<dbReference type="InterPro" id="IPR001789">
    <property type="entry name" value="Sig_transdc_resp-reg_receiver"/>
</dbReference>
<dbReference type="SUPFAM" id="SSF52172">
    <property type="entry name" value="CheY-like"/>
    <property type="match status" value="1"/>
</dbReference>
<evidence type="ECO:0000313" key="12">
    <source>
        <dbReference type="EMBL" id="CAH9050182.1"/>
    </source>
</evidence>
<dbReference type="Gene3D" id="6.10.250.690">
    <property type="match status" value="1"/>
</dbReference>
<dbReference type="SMART" id="SM00862">
    <property type="entry name" value="Trans_reg_C"/>
    <property type="match status" value="1"/>
</dbReference>
<feature type="domain" description="OmpR/PhoB-type" evidence="11">
    <location>
        <begin position="136"/>
        <end position="234"/>
    </location>
</feature>
<dbReference type="GO" id="GO:0000976">
    <property type="term" value="F:transcription cis-regulatory region binding"/>
    <property type="evidence" value="ECO:0007669"/>
    <property type="project" value="TreeGrafter"/>
</dbReference>
<keyword evidence="2 8" id="KW-0597">Phosphoprotein</keyword>
<comment type="caution">
    <text evidence="12">The sequence shown here is derived from an EMBL/GenBank/DDBJ whole genome shotgun (WGS) entry which is preliminary data.</text>
</comment>
<dbReference type="GO" id="GO:0000156">
    <property type="term" value="F:phosphorelay response regulator activity"/>
    <property type="evidence" value="ECO:0007669"/>
    <property type="project" value="TreeGrafter"/>
</dbReference>
<dbReference type="PROSITE" id="PS50110">
    <property type="entry name" value="RESPONSE_REGULATORY"/>
    <property type="match status" value="1"/>
</dbReference>
<dbReference type="InterPro" id="IPR001867">
    <property type="entry name" value="OmpR/PhoB-type_DNA-bd"/>
</dbReference>
<evidence type="ECO:0000256" key="8">
    <source>
        <dbReference type="PROSITE-ProRule" id="PRU00169"/>
    </source>
</evidence>
<evidence type="ECO:0000259" key="11">
    <source>
        <dbReference type="PROSITE" id="PS51755"/>
    </source>
</evidence>
<evidence type="ECO:0000256" key="9">
    <source>
        <dbReference type="PROSITE-ProRule" id="PRU01091"/>
    </source>
</evidence>
<evidence type="ECO:0000256" key="3">
    <source>
        <dbReference type="ARBA" id="ARBA00023012"/>
    </source>
</evidence>
<dbReference type="PROSITE" id="PS51755">
    <property type="entry name" value="OMPR_PHOB"/>
    <property type="match status" value="1"/>
</dbReference>
<dbReference type="GO" id="GO:0006355">
    <property type="term" value="P:regulation of DNA-templated transcription"/>
    <property type="evidence" value="ECO:0007669"/>
    <property type="project" value="InterPro"/>
</dbReference>
<dbReference type="InterPro" id="IPR036388">
    <property type="entry name" value="WH-like_DNA-bd_sf"/>
</dbReference>
<evidence type="ECO:0000256" key="1">
    <source>
        <dbReference type="ARBA" id="ARBA00013332"/>
    </source>
</evidence>
<comment type="function">
    <text evidence="7">This protein is a positive regulator for the phosphate regulon. Transcription of this operon is positively regulated by PhoB and PhoR when phosphate is limited.</text>
</comment>
<evidence type="ECO:0000313" key="13">
    <source>
        <dbReference type="Proteomes" id="UP001152467"/>
    </source>
</evidence>
<dbReference type="InterPro" id="IPR039420">
    <property type="entry name" value="WalR-like"/>
</dbReference>
<dbReference type="FunFam" id="1.10.10.10:FF:000018">
    <property type="entry name" value="DNA-binding response regulator ResD"/>
    <property type="match status" value="1"/>
</dbReference>
<name>A0A9W4QS04_9GAMM</name>
<accession>A0A9W4QS04</accession>
<dbReference type="Pfam" id="PF00072">
    <property type="entry name" value="Response_reg"/>
    <property type="match status" value="1"/>
</dbReference>
<organism evidence="12 13">
    <name type="scientific">Pseudoalteromonas holothuriae</name>
    <dbReference type="NCBI Taxonomy" id="2963714"/>
    <lineage>
        <taxon>Bacteria</taxon>
        <taxon>Pseudomonadati</taxon>
        <taxon>Pseudomonadota</taxon>
        <taxon>Gammaproteobacteria</taxon>
        <taxon>Alteromonadales</taxon>
        <taxon>Pseudoalteromonadaceae</taxon>
        <taxon>Pseudoalteromonas</taxon>
    </lineage>
</organism>
<keyword evidence="3" id="KW-0902">Two-component regulatory system</keyword>
<dbReference type="CDD" id="cd17574">
    <property type="entry name" value="REC_OmpR"/>
    <property type="match status" value="1"/>
</dbReference>
<feature type="domain" description="Response regulatory" evidence="10">
    <location>
        <begin position="4"/>
        <end position="118"/>
    </location>
</feature>
<feature type="modified residue" description="4-aspartylphosphate" evidence="8">
    <location>
        <position position="53"/>
    </location>
</feature>
<dbReference type="Pfam" id="PF00486">
    <property type="entry name" value="Trans_reg_C"/>
    <property type="match status" value="1"/>
</dbReference>
<dbReference type="InterPro" id="IPR011006">
    <property type="entry name" value="CheY-like_superfamily"/>
</dbReference>
<gene>
    <name evidence="12" type="primary">srrA</name>
    <name evidence="12" type="ORF">PSECIP111854_00477</name>
</gene>
<dbReference type="RefSeq" id="WP_261625688.1">
    <property type="nucleotide sequence ID" value="NZ_CAMAPC010000002.1"/>
</dbReference>
<evidence type="ECO:0000256" key="5">
    <source>
        <dbReference type="ARBA" id="ARBA00023125"/>
    </source>
</evidence>
<evidence type="ECO:0000256" key="4">
    <source>
        <dbReference type="ARBA" id="ARBA00023015"/>
    </source>
</evidence>
<protein>
    <recommendedName>
        <fullName evidence="1">Phosphate regulon transcriptional regulatory protein PhoB</fullName>
    </recommendedName>
</protein>
<keyword evidence="5 9" id="KW-0238">DNA-binding</keyword>
<dbReference type="GO" id="GO:0005829">
    <property type="term" value="C:cytosol"/>
    <property type="evidence" value="ECO:0007669"/>
    <property type="project" value="TreeGrafter"/>
</dbReference>
<dbReference type="Proteomes" id="UP001152467">
    <property type="component" value="Unassembled WGS sequence"/>
</dbReference>
<dbReference type="Gene3D" id="1.10.10.10">
    <property type="entry name" value="Winged helix-like DNA-binding domain superfamily/Winged helix DNA-binding domain"/>
    <property type="match status" value="1"/>
</dbReference>
<reference evidence="12" key="1">
    <citation type="submission" date="2022-07" db="EMBL/GenBank/DDBJ databases">
        <authorList>
            <person name="Criscuolo A."/>
        </authorList>
    </citation>
    <scope>NUCLEOTIDE SEQUENCE</scope>
    <source>
        <strain evidence="12">CIP111854</strain>
    </source>
</reference>
<dbReference type="PANTHER" id="PTHR48111">
    <property type="entry name" value="REGULATOR OF RPOS"/>
    <property type="match status" value="1"/>
</dbReference>
<evidence type="ECO:0000259" key="10">
    <source>
        <dbReference type="PROSITE" id="PS50110"/>
    </source>
</evidence>
<evidence type="ECO:0000256" key="7">
    <source>
        <dbReference type="ARBA" id="ARBA00024735"/>
    </source>
</evidence>
<dbReference type="Gene3D" id="3.40.50.2300">
    <property type="match status" value="1"/>
</dbReference>
<dbReference type="PANTHER" id="PTHR48111:SF21">
    <property type="entry name" value="DNA-BINDING DUAL MASTER TRANSCRIPTIONAL REGULATOR RPAA"/>
    <property type="match status" value="1"/>
</dbReference>
<keyword evidence="13" id="KW-1185">Reference proteome</keyword>
<dbReference type="AlphaFoldDB" id="A0A9W4QS04"/>
<dbReference type="CDD" id="cd00383">
    <property type="entry name" value="trans_reg_C"/>
    <property type="match status" value="1"/>
</dbReference>
<sequence>MQPQVLIVEDDQDIARLLQVHLTELSLGVDHVFDGESAIDKLQHGNYAIVLLDIMLPGVDGLTLCREIKTSTPHISVVLLTSKSSEMDRIIGLEMGADDYICKPFSYREFQARVKAQLRHVRLLQATEHQNAQPEHAPLQLGRLGIDTICHEASLGAKTLDLTATEFELLHFFAAHPNQVFSRNQLLESVWGYQHSGYEHTVNSHINRLRSKLEKFGGEGVIETVWGVGYKLSTKQLTQA</sequence>
<dbReference type="GO" id="GO:0032993">
    <property type="term" value="C:protein-DNA complex"/>
    <property type="evidence" value="ECO:0007669"/>
    <property type="project" value="TreeGrafter"/>
</dbReference>
<proteinExistence type="predicted"/>